<evidence type="ECO:0000256" key="11">
    <source>
        <dbReference type="ARBA" id="ARBA00053280"/>
    </source>
</evidence>
<dbReference type="GO" id="GO:0017116">
    <property type="term" value="F:single-stranded DNA helicase activity"/>
    <property type="evidence" value="ECO:0007669"/>
    <property type="project" value="TreeGrafter"/>
</dbReference>
<dbReference type="Gene3D" id="3.40.50.300">
    <property type="entry name" value="P-loop containing nucleotide triphosphate hydrolases"/>
    <property type="match status" value="1"/>
</dbReference>
<dbReference type="InterPro" id="IPR008047">
    <property type="entry name" value="MCM_4"/>
</dbReference>
<comment type="catalytic activity">
    <reaction evidence="10 13">
        <text>ATP + H2O = ADP + phosphate + H(+)</text>
        <dbReference type="Rhea" id="RHEA:13065"/>
        <dbReference type="ChEBI" id="CHEBI:15377"/>
        <dbReference type="ChEBI" id="CHEBI:15378"/>
        <dbReference type="ChEBI" id="CHEBI:30616"/>
        <dbReference type="ChEBI" id="CHEBI:43474"/>
        <dbReference type="ChEBI" id="CHEBI:456216"/>
        <dbReference type="EC" id="3.6.4.12"/>
    </reaction>
</comment>
<keyword evidence="17" id="KW-1185">Reference proteome</keyword>
<dbReference type="InterPro" id="IPR041562">
    <property type="entry name" value="MCM_lid"/>
</dbReference>
<keyword evidence="7 12" id="KW-0067">ATP-binding</keyword>
<keyword evidence="8 12" id="KW-0238">DNA-binding</keyword>
<evidence type="ECO:0000256" key="14">
    <source>
        <dbReference type="SAM" id="MobiDB-lite"/>
    </source>
</evidence>
<feature type="domain" description="MCM C-terminal AAA(+) ATPase" evidence="15">
    <location>
        <begin position="281"/>
        <end position="540"/>
    </location>
</feature>
<dbReference type="GO" id="GO:0016787">
    <property type="term" value="F:hydrolase activity"/>
    <property type="evidence" value="ECO:0007669"/>
    <property type="project" value="UniProtKB-KW"/>
</dbReference>
<dbReference type="PRINTS" id="PR01660">
    <property type="entry name" value="MCMPROTEIN4"/>
</dbReference>
<dbReference type="GO" id="GO:1902975">
    <property type="term" value="P:mitotic DNA replication initiation"/>
    <property type="evidence" value="ECO:0007669"/>
    <property type="project" value="TreeGrafter"/>
</dbReference>
<dbReference type="Pfam" id="PF00493">
    <property type="entry name" value="MCM"/>
    <property type="match status" value="2"/>
</dbReference>
<evidence type="ECO:0000259" key="15">
    <source>
        <dbReference type="PROSITE" id="PS50051"/>
    </source>
</evidence>
<dbReference type="InterPro" id="IPR031327">
    <property type="entry name" value="MCM"/>
</dbReference>
<dbReference type="GO" id="GO:0006271">
    <property type="term" value="P:DNA strand elongation involved in DNA replication"/>
    <property type="evidence" value="ECO:0007669"/>
    <property type="project" value="TreeGrafter"/>
</dbReference>
<dbReference type="InterPro" id="IPR018525">
    <property type="entry name" value="MCM_CS"/>
</dbReference>
<dbReference type="SMART" id="SM00350">
    <property type="entry name" value="MCM"/>
    <property type="match status" value="1"/>
</dbReference>
<sequence>MPIFDQVAAELAVDHGIDAGVRPEDPPYITVRVFNLENTRTIRDLNPEDIDTLVSVQGMVTRTSSIIPELRTAYFRCERCQRPQEVLNEAGRVQEPEKCDGCGSKFTCVLVHNMSVFTNKQLVKMQGETPHSVNLYTYEANVDVCRPGDRVTITGTYRAAAMRVQPHTNNLHAVFRTFLDAMHIQRDEQGRLFTVAAQADVSKGEAEGGKEDLPTGGGSHITGPLSTMLPTTSLGGAGATQADHFFAGDDEQQFAQLGATTHEQVREREAEIRALSVDPALHERLVASFAPNIWEMDDVKKGLLVQLFGGLGKAFPGGRVRGDINILLVGDPSVSKSQLLSYVHALAPRGIYTSGKGSSAVGLTAYVTKPGQPGAWLTPAHCTQHRPSGHGCWLCVLRCPCRPARPPHSPRHQPEPTIMAGKSDPETRELVLESGALVLSDRGICCIDEFDKMSDSARSMLHEAMEQQTVSVAKAGLISTLNARTSVCACANPIGSRYNPSLSVSENINLPPTLLTRFDLIYLMLDKVDEEKDRRLARHLISLYHEGATGAARQGGRAEPVSQELLRDYIAYARARITPRLSDDAATELITAYQNLRRDGRERRVVVATPRQLESIIRLSEGLARMRLSETVGRAEVKEAVRLWYTAMSGSASGEHGGIDLENITTGVNARARAAGRDLPQELKRLLEA</sequence>
<keyword evidence="5 13" id="KW-0378">Hydrolase</keyword>
<dbReference type="InterPro" id="IPR012340">
    <property type="entry name" value="NA-bd_OB-fold"/>
</dbReference>
<organism evidence="16 17">
    <name type="scientific">Haematococcus lacustris</name>
    <name type="common">Green alga</name>
    <name type="synonym">Haematococcus pluvialis</name>
    <dbReference type="NCBI Taxonomy" id="44745"/>
    <lineage>
        <taxon>Eukaryota</taxon>
        <taxon>Viridiplantae</taxon>
        <taxon>Chlorophyta</taxon>
        <taxon>core chlorophytes</taxon>
        <taxon>Chlorophyceae</taxon>
        <taxon>CS clade</taxon>
        <taxon>Chlamydomonadales</taxon>
        <taxon>Haematococcaceae</taxon>
        <taxon>Haematococcus</taxon>
    </lineage>
</organism>
<gene>
    <name evidence="16" type="ORF">HaLaN_21829</name>
</gene>
<dbReference type="FunFam" id="2.20.28.10:FF:000003">
    <property type="entry name" value="DNA helicase"/>
    <property type="match status" value="1"/>
</dbReference>
<proteinExistence type="inferred from homology"/>
<reference evidence="16 17" key="1">
    <citation type="submission" date="2020-02" db="EMBL/GenBank/DDBJ databases">
        <title>Draft genome sequence of Haematococcus lacustris strain NIES-144.</title>
        <authorList>
            <person name="Morimoto D."/>
            <person name="Nakagawa S."/>
            <person name="Yoshida T."/>
            <person name="Sawayama S."/>
        </authorList>
    </citation>
    <scope>NUCLEOTIDE SEQUENCE [LARGE SCALE GENOMIC DNA]</scope>
    <source>
        <strain evidence="16 17">NIES-144</strain>
    </source>
</reference>
<protein>
    <recommendedName>
        <fullName evidence="13">DNA replication licensing factor MCM4</fullName>
        <ecNumber evidence="13">3.6.4.12</ecNumber>
    </recommendedName>
</protein>
<evidence type="ECO:0000256" key="12">
    <source>
        <dbReference type="RuleBase" id="RU004070"/>
    </source>
</evidence>
<evidence type="ECO:0000256" key="13">
    <source>
        <dbReference type="RuleBase" id="RU368062"/>
    </source>
</evidence>
<evidence type="ECO:0000256" key="10">
    <source>
        <dbReference type="ARBA" id="ARBA00047995"/>
    </source>
</evidence>
<comment type="function">
    <text evidence="13">Acts as component of the MCM2-7 complex (MCM complex) which is the replicative helicase essential for 'once per cell cycle' DNA replication initiation and elongation in eukaryotic cells. The active ATPase sites in the MCM2-7 ring are formed through the interaction surfaces of two neighboring subunits such that a critical structure of a conserved arginine finger motif is provided in trans relative to the ATP-binding site of the Walker A box of the adjacent subunit. The six ATPase active sites, however, are likely to contribute differentially to the complex helicase activity.</text>
</comment>
<feature type="non-terminal residue" evidence="16">
    <location>
        <position position="689"/>
    </location>
</feature>
<dbReference type="GO" id="GO:0000347">
    <property type="term" value="C:THO complex"/>
    <property type="evidence" value="ECO:0007669"/>
    <property type="project" value="UniProtKB-ARBA"/>
</dbReference>
<dbReference type="PRINTS" id="PR01657">
    <property type="entry name" value="MCMFAMILY"/>
</dbReference>
<dbReference type="InterPro" id="IPR001208">
    <property type="entry name" value="MCM_dom"/>
</dbReference>
<evidence type="ECO:0000256" key="6">
    <source>
        <dbReference type="ARBA" id="ARBA00022806"/>
    </source>
</evidence>
<keyword evidence="4 12" id="KW-0547">Nucleotide-binding</keyword>
<dbReference type="Gene3D" id="2.20.28.10">
    <property type="match status" value="1"/>
</dbReference>
<dbReference type="AlphaFoldDB" id="A0A6A0A354"/>
<dbReference type="GO" id="GO:0003697">
    <property type="term" value="F:single-stranded DNA binding"/>
    <property type="evidence" value="ECO:0007669"/>
    <property type="project" value="TreeGrafter"/>
</dbReference>
<dbReference type="Gene3D" id="2.40.50.140">
    <property type="entry name" value="Nucleic acid-binding proteins"/>
    <property type="match status" value="1"/>
</dbReference>
<comment type="similarity">
    <text evidence="2 12">Belongs to the MCM family.</text>
</comment>
<dbReference type="Pfam" id="PF17207">
    <property type="entry name" value="MCM_OB"/>
    <property type="match status" value="1"/>
</dbReference>
<comment type="subunit">
    <text evidence="13">Component of the MCM2-7 complex.</text>
</comment>
<dbReference type="PANTHER" id="PTHR11630">
    <property type="entry name" value="DNA REPLICATION LICENSING FACTOR MCM FAMILY MEMBER"/>
    <property type="match status" value="1"/>
</dbReference>
<accession>A0A6A0A354</accession>
<dbReference type="PROSITE" id="PS50051">
    <property type="entry name" value="MCM_2"/>
    <property type="match status" value="1"/>
</dbReference>
<dbReference type="GO" id="GO:0042555">
    <property type="term" value="C:MCM complex"/>
    <property type="evidence" value="ECO:0007669"/>
    <property type="project" value="UniProtKB-UniRule"/>
</dbReference>
<evidence type="ECO:0000256" key="9">
    <source>
        <dbReference type="ARBA" id="ARBA00023242"/>
    </source>
</evidence>
<dbReference type="SUPFAM" id="SSF50249">
    <property type="entry name" value="Nucleic acid-binding proteins"/>
    <property type="match status" value="1"/>
</dbReference>
<evidence type="ECO:0000313" key="17">
    <source>
        <dbReference type="Proteomes" id="UP000485058"/>
    </source>
</evidence>
<dbReference type="PROSITE" id="PS00847">
    <property type="entry name" value="MCM_1"/>
    <property type="match status" value="1"/>
</dbReference>
<dbReference type="InterPro" id="IPR033762">
    <property type="entry name" value="MCM_OB"/>
</dbReference>
<keyword evidence="6 13" id="KW-0347">Helicase</keyword>
<dbReference type="InterPro" id="IPR027417">
    <property type="entry name" value="P-loop_NTPase"/>
</dbReference>
<dbReference type="EMBL" id="BLLF01002444">
    <property type="protein sequence ID" value="GFH24102.1"/>
    <property type="molecule type" value="Genomic_DNA"/>
</dbReference>
<evidence type="ECO:0000256" key="7">
    <source>
        <dbReference type="ARBA" id="ARBA00022840"/>
    </source>
</evidence>
<dbReference type="GO" id="GO:0000727">
    <property type="term" value="P:double-strand break repair via break-induced replication"/>
    <property type="evidence" value="ECO:0007669"/>
    <property type="project" value="TreeGrafter"/>
</dbReference>
<evidence type="ECO:0000256" key="4">
    <source>
        <dbReference type="ARBA" id="ARBA00022741"/>
    </source>
</evidence>
<feature type="region of interest" description="Disordered" evidence="14">
    <location>
        <begin position="203"/>
        <end position="223"/>
    </location>
</feature>
<dbReference type="Pfam" id="PF17855">
    <property type="entry name" value="MCM_lid"/>
    <property type="match status" value="1"/>
</dbReference>
<evidence type="ECO:0000256" key="3">
    <source>
        <dbReference type="ARBA" id="ARBA00022705"/>
    </source>
</evidence>
<evidence type="ECO:0000256" key="5">
    <source>
        <dbReference type="ARBA" id="ARBA00022801"/>
    </source>
</evidence>
<dbReference type="EC" id="3.6.4.12" evidence="13"/>
<comment type="function">
    <text evidence="11">Probable component of the MCM2-7 complex (MCM complex) that may function as a DNA helicase and which is essential to undergo a single round of replication initiation and elongation per cell cycle in eukaryotic cells.</text>
</comment>
<keyword evidence="9 13" id="KW-0539">Nucleus</keyword>
<evidence type="ECO:0000313" key="16">
    <source>
        <dbReference type="EMBL" id="GFH24102.1"/>
    </source>
</evidence>
<feature type="non-terminal residue" evidence="16">
    <location>
        <position position="1"/>
    </location>
</feature>
<dbReference type="Proteomes" id="UP000485058">
    <property type="component" value="Unassembled WGS sequence"/>
</dbReference>
<comment type="subcellular location">
    <subcellularLocation>
        <location evidence="1">Nucleus</location>
    </subcellularLocation>
</comment>
<dbReference type="SUPFAM" id="SSF52540">
    <property type="entry name" value="P-loop containing nucleoside triphosphate hydrolases"/>
    <property type="match status" value="1"/>
</dbReference>
<keyword evidence="3 13" id="KW-0235">DNA replication</keyword>
<name>A0A6A0A354_HAELA</name>
<evidence type="ECO:0000256" key="1">
    <source>
        <dbReference type="ARBA" id="ARBA00004123"/>
    </source>
</evidence>
<dbReference type="PANTHER" id="PTHR11630:SF66">
    <property type="entry name" value="DNA REPLICATION LICENSING FACTOR MCM4"/>
    <property type="match status" value="1"/>
</dbReference>
<comment type="caution">
    <text evidence="16">The sequence shown here is derived from an EMBL/GenBank/DDBJ whole genome shotgun (WGS) entry which is preliminary data.</text>
</comment>
<feature type="compositionally biased region" description="Basic and acidic residues" evidence="14">
    <location>
        <begin position="203"/>
        <end position="213"/>
    </location>
</feature>
<evidence type="ECO:0000256" key="2">
    <source>
        <dbReference type="ARBA" id="ARBA00008010"/>
    </source>
</evidence>
<evidence type="ECO:0000256" key="8">
    <source>
        <dbReference type="ARBA" id="ARBA00023125"/>
    </source>
</evidence>
<dbReference type="GO" id="GO:0005524">
    <property type="term" value="F:ATP binding"/>
    <property type="evidence" value="ECO:0007669"/>
    <property type="project" value="UniProtKB-UniRule"/>
</dbReference>